<evidence type="ECO:0000313" key="4">
    <source>
        <dbReference type="Proteomes" id="UP000475862"/>
    </source>
</evidence>
<reference evidence="3 4" key="1">
    <citation type="submission" date="2019-08" db="EMBL/GenBank/DDBJ databases">
        <title>The genome of the soybean aphid Biotype 1, its phylome, world population structure and adaptation to the North American continent.</title>
        <authorList>
            <person name="Giordano R."/>
            <person name="Donthu R.K."/>
            <person name="Hernandez A.G."/>
            <person name="Wright C.L."/>
            <person name="Zimin A.V."/>
        </authorList>
    </citation>
    <scope>NUCLEOTIDE SEQUENCE [LARGE SCALE GENOMIC DNA]</scope>
    <source>
        <tissue evidence="3">Whole aphids</tissue>
    </source>
</reference>
<evidence type="ECO:0000259" key="2">
    <source>
        <dbReference type="Pfam" id="PF14529"/>
    </source>
</evidence>
<dbReference type="SUPFAM" id="SSF56219">
    <property type="entry name" value="DNase I-like"/>
    <property type="match status" value="1"/>
</dbReference>
<sequence>MAAEASRKRKMKVNLSPKSPTSPQIKIRNRYTPLSNLNDNVEINDNTLADTDNTHSEVRKIPPIFVHNITNYEQFHLSLASVVNDDFTIEQKKDTLKLKLSTIDDYRNVTKDLETIQIQYHTYQLPEDKLLSVVIRNLPVSISEETIFSALRELQYEAISVTRLQNYLKVPIPIVAVLLQQSSKHIYSLDRLLHCIVSVEPRKPSTDIPQCKNCQRYSHTEKYCHLPPRCVKCAENHHYKNCTKTCETAAKCVNCEGNHPSSYKGCSYYKDLRKNISKTRKKSHVNTSYSNHVNNTNQNQNITSAVNFNNITTSNVNTNKSYASATNTKSKSSETRTQNIDNDFLKSLMPLINSFISQLMKQIIDNLPSILNNLNTIKFSGYKIYRYDRPLNRRPAGGVAIIIRNNIKHNQMPIISDLRSLEVIAISLTINNKLITLISAYQSPSKPMYTKDYETIFSKNNNIILLGDLNSKHSNWGCTSTNSRGCKLQEFINSNSGVISAPPSPTYFPNDLHRHPDILDIVLLKGISVNITQVVLPELDSDHNPIPTHTYHHSTADQAISHLTETITMAAQNCTESSQKRPTQNSLPKKILILIQHKHSIRRLWQHYRRPEDRRLLNALTNNSYKKYLSEIHPADPNLWRCTKRLLNKDQNNIPPLHTSTQSKAITDEEKCELFANTLASTFKPNDIFHRQTCVLKITTALQNHLNKISLWCLKWKIIINPSKSQAVFFSLRRTQTPQPVKFDNEPIGWKSSVKYLGVILDKKLNWWPHISAKLQQAYQRLGVLYPILNRKSTISKKCSLIIYKQVLRPLILYASPIWSSCANSHLNKIQIFQNKILRIITDAPWFVRNKALHKDLNIPTIDEHLNHLANRFFLSLTKSNGAAHYNLVERPPKIRRLKRGRPHDRIK</sequence>
<dbReference type="Gene3D" id="3.60.10.10">
    <property type="entry name" value="Endonuclease/exonuclease/phosphatase"/>
    <property type="match status" value="1"/>
</dbReference>
<organism evidence="3 4">
    <name type="scientific">Aphis glycines</name>
    <name type="common">Soybean aphid</name>
    <dbReference type="NCBI Taxonomy" id="307491"/>
    <lineage>
        <taxon>Eukaryota</taxon>
        <taxon>Metazoa</taxon>
        <taxon>Ecdysozoa</taxon>
        <taxon>Arthropoda</taxon>
        <taxon>Hexapoda</taxon>
        <taxon>Insecta</taxon>
        <taxon>Pterygota</taxon>
        <taxon>Neoptera</taxon>
        <taxon>Paraneoptera</taxon>
        <taxon>Hemiptera</taxon>
        <taxon>Sternorrhyncha</taxon>
        <taxon>Aphidomorpha</taxon>
        <taxon>Aphidoidea</taxon>
        <taxon>Aphididae</taxon>
        <taxon>Aphidini</taxon>
        <taxon>Aphis</taxon>
        <taxon>Aphis</taxon>
    </lineage>
</organism>
<keyword evidence="4" id="KW-1185">Reference proteome</keyword>
<dbReference type="InterPro" id="IPR036691">
    <property type="entry name" value="Endo/exonu/phosph_ase_sf"/>
</dbReference>
<protein>
    <recommendedName>
        <fullName evidence="2">Endonuclease/exonuclease/phosphatase domain-containing protein</fullName>
    </recommendedName>
</protein>
<dbReference type="EMBL" id="VYZN01000011">
    <property type="protein sequence ID" value="KAE9542312.1"/>
    <property type="molecule type" value="Genomic_DNA"/>
</dbReference>
<dbReference type="PANTHER" id="PTHR33273">
    <property type="entry name" value="DOMAIN-CONTAINING PROTEIN, PUTATIVE-RELATED"/>
    <property type="match status" value="1"/>
</dbReference>
<dbReference type="Pfam" id="PF14529">
    <property type="entry name" value="Exo_endo_phos_2"/>
    <property type="match status" value="1"/>
</dbReference>
<evidence type="ECO:0000313" key="3">
    <source>
        <dbReference type="EMBL" id="KAE9542312.1"/>
    </source>
</evidence>
<accession>A0A6G0U1Z6</accession>
<evidence type="ECO:0000256" key="1">
    <source>
        <dbReference type="SAM" id="MobiDB-lite"/>
    </source>
</evidence>
<dbReference type="GO" id="GO:0003824">
    <property type="term" value="F:catalytic activity"/>
    <property type="evidence" value="ECO:0007669"/>
    <property type="project" value="InterPro"/>
</dbReference>
<dbReference type="AlphaFoldDB" id="A0A6G0U1Z6"/>
<dbReference type="InterPro" id="IPR005135">
    <property type="entry name" value="Endo/exonuclease/phosphatase"/>
</dbReference>
<dbReference type="PANTHER" id="PTHR33273:SF2">
    <property type="entry name" value="ENDONUCLEASE_EXONUCLEASE_PHOSPHATASE DOMAIN-CONTAINING PROTEIN"/>
    <property type="match status" value="1"/>
</dbReference>
<gene>
    <name evidence="3" type="ORF">AGLY_003439</name>
</gene>
<name>A0A6G0U1Z6_APHGL</name>
<comment type="caution">
    <text evidence="3">The sequence shown here is derived from an EMBL/GenBank/DDBJ whole genome shotgun (WGS) entry which is preliminary data.</text>
</comment>
<dbReference type="OrthoDB" id="6628711at2759"/>
<feature type="region of interest" description="Disordered" evidence="1">
    <location>
        <begin position="1"/>
        <end position="23"/>
    </location>
</feature>
<proteinExistence type="predicted"/>
<dbReference type="Proteomes" id="UP000475862">
    <property type="component" value="Unassembled WGS sequence"/>
</dbReference>
<feature type="domain" description="Endonuclease/exonuclease/phosphatase" evidence="2">
    <location>
        <begin position="435"/>
        <end position="546"/>
    </location>
</feature>